<evidence type="ECO:0000313" key="2">
    <source>
        <dbReference type="Proteomes" id="UP000186091"/>
    </source>
</evidence>
<dbReference type="KEGG" id="cgx:SB89_06975"/>
<evidence type="ECO:0000313" key="1">
    <source>
        <dbReference type="EMBL" id="OKX77865.1"/>
    </source>
</evidence>
<comment type="caution">
    <text evidence="1">The sequence shown here is derived from an EMBL/GenBank/DDBJ whole genome shotgun (WGS) entry which is preliminary data.</text>
</comment>
<proteinExistence type="predicted"/>
<dbReference type="Proteomes" id="UP000186091">
    <property type="component" value="Unassembled WGS sequence"/>
</dbReference>
<dbReference type="AlphaFoldDB" id="A0AB36IBV3"/>
<protein>
    <submittedName>
        <fullName evidence="1">Uncharacterized protein</fullName>
    </submittedName>
</protein>
<name>A0AB36IBV3_CORGT</name>
<dbReference type="KEGG" id="cgj:AR0_07270"/>
<reference evidence="1 2" key="1">
    <citation type="submission" date="2015-12" db="EMBL/GenBank/DDBJ databases">
        <title>Genome sequence of Corynebacterium AS 1.542.</title>
        <authorList>
            <person name="Yang J."/>
            <person name="Yang S."/>
        </authorList>
    </citation>
    <scope>NUCLEOTIDE SEQUENCE [LARGE SCALE GENOMIC DNA]</scope>
    <source>
        <strain evidence="1 2">AS 1.542</strain>
    </source>
</reference>
<organism evidence="1 2">
    <name type="scientific">Corynebacterium glutamicum</name>
    <name type="common">Brevibacterium saccharolyticum</name>
    <dbReference type="NCBI Taxonomy" id="1718"/>
    <lineage>
        <taxon>Bacteria</taxon>
        <taxon>Bacillati</taxon>
        <taxon>Actinomycetota</taxon>
        <taxon>Actinomycetes</taxon>
        <taxon>Mycobacteriales</taxon>
        <taxon>Corynebacteriaceae</taxon>
        <taxon>Corynebacterium</taxon>
    </lineage>
</organism>
<accession>A0AB36IBV3</accession>
<gene>
    <name evidence="1" type="ORF">AUP69_12675</name>
</gene>
<dbReference type="EMBL" id="LOQT01000027">
    <property type="protein sequence ID" value="OKX77865.1"/>
    <property type="molecule type" value="Genomic_DNA"/>
</dbReference>
<sequence>MLKMDGLFTPFSDASLNNTVKTDGDSVPGQDLPITKISEDRFERSAYAAQLAKITCDVASQGEYTVFGLTGQWC</sequence>